<feature type="compositionally biased region" description="Low complexity" evidence="6">
    <location>
        <begin position="466"/>
        <end position="481"/>
    </location>
</feature>
<dbReference type="PANTHER" id="PTHR13211">
    <property type="entry name" value="TELOMERASE CAJAL BODY PROTEIN 1"/>
    <property type="match status" value="1"/>
</dbReference>
<dbReference type="SMART" id="SM00320">
    <property type="entry name" value="WD40"/>
    <property type="match status" value="7"/>
</dbReference>
<evidence type="ECO:0000256" key="3">
    <source>
        <dbReference type="ARBA" id="ARBA00040657"/>
    </source>
</evidence>
<gene>
    <name evidence="7" type="primary">WRAP53</name>
    <name evidence="7" type="synonym">wrap53</name>
</gene>
<feature type="region of interest" description="Disordered" evidence="6">
    <location>
        <begin position="1"/>
        <end position="38"/>
    </location>
</feature>
<dbReference type="InterPro" id="IPR051150">
    <property type="entry name" value="SWT21/TCAB1_mRNA_Telomere"/>
</dbReference>
<evidence type="ECO:0000256" key="1">
    <source>
        <dbReference type="ARBA" id="ARBA00004408"/>
    </source>
</evidence>
<dbReference type="GO" id="GO:0003723">
    <property type="term" value="F:RNA binding"/>
    <property type="evidence" value="ECO:0007669"/>
    <property type="project" value="TreeGrafter"/>
</dbReference>
<comment type="subcellular location">
    <subcellularLocation>
        <location evidence="1">Nucleus</location>
        <location evidence="1">Cajal body</location>
    </subcellularLocation>
</comment>
<feature type="region of interest" description="Disordered" evidence="6">
    <location>
        <begin position="461"/>
        <end position="535"/>
    </location>
</feature>
<dbReference type="Gene3D" id="2.130.10.10">
    <property type="entry name" value="YVTN repeat-like/Quinoprotein amine dehydrogenase"/>
    <property type="match status" value="1"/>
</dbReference>
<feature type="compositionally biased region" description="Basic and acidic residues" evidence="6">
    <location>
        <begin position="482"/>
        <end position="497"/>
    </location>
</feature>
<evidence type="ECO:0000256" key="5">
    <source>
        <dbReference type="ARBA" id="ARBA00046543"/>
    </source>
</evidence>
<evidence type="ECO:0000313" key="8">
    <source>
        <dbReference type="Proteomes" id="UP000694546"/>
    </source>
</evidence>
<accession>A0A8C4ZF75</accession>
<evidence type="ECO:0000256" key="6">
    <source>
        <dbReference type="SAM" id="MobiDB-lite"/>
    </source>
</evidence>
<dbReference type="SUPFAM" id="SSF50978">
    <property type="entry name" value="WD40 repeat-like"/>
    <property type="match status" value="1"/>
</dbReference>
<dbReference type="InterPro" id="IPR001680">
    <property type="entry name" value="WD40_rpt"/>
</dbReference>
<sequence>KKKMSVSVEGGVGIESGQDTEADSEPPHSAPVAPPECVGVEHGESLEEGGFVYAKRARLTDEELVFVDPADGQAPLAVEEDPVQPAPGKILVVHLWTVYELILGIGTQNLPAGSQTPPPPPKLALDFSRSPQYLTGSCAEYSHYPENYLKGVKWAPDGSCVLTNSADNVLRLYNLPAEVYSYDWDLLTEMSPVLRMPEGDTIYDYCWYPKMNSLDPESCLLASSSRDNPVHVWDAFYGEVRANYRPYNHLDELSAAHSLCFTPDGTRLYTGFDKMVRVFHTDRPGRDCEERPTLVKKQGQGGIISCLAVSPCMEVYACGSYSRTVGLYSCQDGTPLAMLPERHRGGVTHLLFSPDGNHLYTGGRKDPEVLCWDLRQADRVLFTLQRNVDTNQRIYFDMDRSGGYLLSGDTEGLVSVWDTQAAPPSGSEEPLHPLLQFHAHRDCTNGISVHPFMPLLATASGQRQFSGPGDSSGSEGDSASDGEGRDKGAASADDRPDNTLSLWWAGPLGPAPEVEEGEGGAAGRVPQPDASPMEA</sequence>
<dbReference type="Proteomes" id="UP000694546">
    <property type="component" value="Chromosome 17"/>
</dbReference>
<dbReference type="PANTHER" id="PTHR13211:SF0">
    <property type="entry name" value="TELOMERASE CAJAL BODY PROTEIN 1"/>
    <property type="match status" value="1"/>
</dbReference>
<reference evidence="7" key="2">
    <citation type="submission" date="2025-09" db="UniProtKB">
        <authorList>
            <consortium name="Ensembl"/>
        </authorList>
    </citation>
    <scope>IDENTIFICATION</scope>
</reference>
<dbReference type="InterPro" id="IPR015943">
    <property type="entry name" value="WD40/YVTN_repeat-like_dom_sf"/>
</dbReference>
<organism evidence="7 8">
    <name type="scientific">Gadus morhua</name>
    <name type="common">Atlantic cod</name>
    <dbReference type="NCBI Taxonomy" id="8049"/>
    <lineage>
        <taxon>Eukaryota</taxon>
        <taxon>Metazoa</taxon>
        <taxon>Chordata</taxon>
        <taxon>Craniata</taxon>
        <taxon>Vertebrata</taxon>
        <taxon>Euteleostomi</taxon>
        <taxon>Actinopterygii</taxon>
        <taxon>Neopterygii</taxon>
        <taxon>Teleostei</taxon>
        <taxon>Neoteleostei</taxon>
        <taxon>Acanthomorphata</taxon>
        <taxon>Zeiogadaria</taxon>
        <taxon>Gadariae</taxon>
        <taxon>Gadiformes</taxon>
        <taxon>Gadoidei</taxon>
        <taxon>Gadidae</taxon>
        <taxon>Gadus</taxon>
    </lineage>
</organism>
<dbReference type="Ensembl" id="ENSGMOT00000013027.2">
    <property type="protein sequence ID" value="ENSGMOP00000012692.2"/>
    <property type="gene ID" value="ENSGMOG00000011868.2"/>
</dbReference>
<evidence type="ECO:0000256" key="4">
    <source>
        <dbReference type="ARBA" id="ARBA00041558"/>
    </source>
</evidence>
<comment type="similarity">
    <text evidence="2">Belongs to the TCAB1 family.</text>
</comment>
<dbReference type="GO" id="GO:0030576">
    <property type="term" value="P:Cajal body organization"/>
    <property type="evidence" value="ECO:0007669"/>
    <property type="project" value="TreeGrafter"/>
</dbReference>
<keyword evidence="8" id="KW-1185">Reference proteome</keyword>
<dbReference type="Pfam" id="PF00400">
    <property type="entry name" value="WD40"/>
    <property type="match status" value="3"/>
</dbReference>
<dbReference type="InterPro" id="IPR036322">
    <property type="entry name" value="WD40_repeat_dom_sf"/>
</dbReference>
<evidence type="ECO:0000313" key="7">
    <source>
        <dbReference type="Ensembl" id="ENSGMOP00000012692.2"/>
    </source>
</evidence>
<dbReference type="AlphaFoldDB" id="A0A8C4ZF75"/>
<reference evidence="7" key="1">
    <citation type="submission" date="2025-08" db="UniProtKB">
        <authorList>
            <consortium name="Ensembl"/>
        </authorList>
    </citation>
    <scope>IDENTIFICATION</scope>
</reference>
<evidence type="ECO:0000256" key="2">
    <source>
        <dbReference type="ARBA" id="ARBA00038279"/>
    </source>
</evidence>
<dbReference type="GeneTree" id="ENSGT00390000010169"/>
<dbReference type="GO" id="GO:0015030">
    <property type="term" value="C:Cajal body"/>
    <property type="evidence" value="ECO:0007669"/>
    <property type="project" value="UniProtKB-SubCell"/>
</dbReference>
<protein>
    <recommendedName>
        <fullName evidence="3">Telomerase Cajal body protein 1</fullName>
    </recommendedName>
    <alternativeName>
        <fullName evidence="4">WD repeat-containing protein 79</fullName>
    </alternativeName>
</protein>
<proteinExistence type="inferred from homology"/>
<name>A0A8C4ZF75_GADMO</name>
<comment type="subunit">
    <text evidence="5">Component of the telomerase holoenzyme complex composed of one molecule of TERT, one molecule of WRAP53/TCAB1, two molecules of H/ACA ribonucleoprotein complex subunits DKC1, NOP10, NHP2 and GAR1, and a telomerase RNA template component (TERC). The telomerase holoenzyme complex is associated with TEP1, SMG6/EST1A and POT1. Interacts with the chaperonin-containing T-complex (TRiC) complex; which mediates the folding of WRAP53/TCAB1. Interacts with COIL. Interacts with SMN1. Interacts with RNF8. Interacts with histone H2AX.</text>
</comment>